<accession>A0AAJ7RUD5</accession>
<evidence type="ECO:0000313" key="2">
    <source>
        <dbReference type="RefSeq" id="XP_024947314.1"/>
    </source>
</evidence>
<evidence type="ECO:0000313" key="1">
    <source>
        <dbReference type="Proteomes" id="UP000694920"/>
    </source>
</evidence>
<sequence>MSIKISASVASRVLQGILHDWEITRLVMSDHLLLDLFATVNVDRNTGACAISTDHFRRICAACANCLYKESIDETCLRTEFPRCGFETHKLFDLTSLSESSFGR</sequence>
<organism evidence="1 2">
    <name type="scientific">Cephus cinctus</name>
    <name type="common">Wheat stem sawfly</name>
    <dbReference type="NCBI Taxonomy" id="211228"/>
    <lineage>
        <taxon>Eukaryota</taxon>
        <taxon>Metazoa</taxon>
        <taxon>Ecdysozoa</taxon>
        <taxon>Arthropoda</taxon>
        <taxon>Hexapoda</taxon>
        <taxon>Insecta</taxon>
        <taxon>Pterygota</taxon>
        <taxon>Neoptera</taxon>
        <taxon>Endopterygota</taxon>
        <taxon>Hymenoptera</taxon>
        <taxon>Cephoidea</taxon>
        <taxon>Cephidae</taxon>
        <taxon>Cephus</taxon>
    </lineage>
</organism>
<name>A0AAJ7RUD5_CEPCN</name>
<gene>
    <name evidence="2" type="primary">LOC107274292</name>
</gene>
<dbReference type="RefSeq" id="XP_024947314.1">
    <property type="nucleotide sequence ID" value="XM_025091546.1"/>
</dbReference>
<dbReference type="GeneID" id="107274292"/>
<keyword evidence="1" id="KW-1185">Reference proteome</keyword>
<protein>
    <submittedName>
        <fullName evidence="2">Uncharacterized protein LOC107274292 isoform X2</fullName>
    </submittedName>
</protein>
<reference evidence="2" key="1">
    <citation type="submission" date="2025-08" db="UniProtKB">
        <authorList>
            <consortium name="RefSeq"/>
        </authorList>
    </citation>
    <scope>IDENTIFICATION</scope>
</reference>
<dbReference type="AlphaFoldDB" id="A0AAJ7RUD5"/>
<dbReference type="Proteomes" id="UP000694920">
    <property type="component" value="Unplaced"/>
</dbReference>
<proteinExistence type="predicted"/>